<sequence length="53" mass="5761">MRGMKNAIIGAPETMEATSIVNEEYVPPAQKLQGASVFLLVSLCTQEYRTSDA</sequence>
<gene>
    <name evidence="1" type="ORF">sscle_12g089810</name>
</gene>
<accession>A0A1D9QH38</accession>
<dbReference type="VEuPathDB" id="FungiDB:sscle_12g089810"/>
<dbReference type="Proteomes" id="UP000177798">
    <property type="component" value="Chromosome 12"/>
</dbReference>
<organism evidence="1 2">
    <name type="scientific">Sclerotinia sclerotiorum (strain ATCC 18683 / 1980 / Ss-1)</name>
    <name type="common">White mold</name>
    <name type="synonym">Whetzelinia sclerotiorum</name>
    <dbReference type="NCBI Taxonomy" id="665079"/>
    <lineage>
        <taxon>Eukaryota</taxon>
        <taxon>Fungi</taxon>
        <taxon>Dikarya</taxon>
        <taxon>Ascomycota</taxon>
        <taxon>Pezizomycotina</taxon>
        <taxon>Leotiomycetes</taxon>
        <taxon>Helotiales</taxon>
        <taxon>Sclerotiniaceae</taxon>
        <taxon>Sclerotinia</taxon>
    </lineage>
</organism>
<evidence type="ECO:0000313" key="1">
    <source>
        <dbReference type="EMBL" id="APA14211.1"/>
    </source>
</evidence>
<dbReference type="AlphaFoldDB" id="A0A1D9QH38"/>
<evidence type="ECO:0000313" key="2">
    <source>
        <dbReference type="Proteomes" id="UP000177798"/>
    </source>
</evidence>
<name>A0A1D9QH38_SCLS1</name>
<reference evidence="2" key="1">
    <citation type="journal article" date="2017" name="Genome Biol. Evol.">
        <title>The complete genome sequence of the phytopathogenic fungus Sclerotinia sclerotiorum reveals insights into the genome architecture of broad host range pathogens.</title>
        <authorList>
            <person name="Derbyshire M."/>
            <person name="Denton-Giles M."/>
            <person name="Hegedus D."/>
            <person name="Seifbarghy S."/>
            <person name="Rollins J."/>
            <person name="van Kan J."/>
            <person name="Seidl M.F."/>
            <person name="Faino L."/>
            <person name="Mbengue M."/>
            <person name="Navaud O."/>
            <person name="Raffaele S."/>
            <person name="Hammond-Kosack K."/>
            <person name="Heard S."/>
            <person name="Oliver R."/>
        </authorList>
    </citation>
    <scope>NUCLEOTIDE SEQUENCE [LARGE SCALE GENOMIC DNA]</scope>
    <source>
        <strain evidence="2">ATCC 18683 / 1980 / Ss-1</strain>
    </source>
</reference>
<proteinExistence type="predicted"/>
<protein>
    <submittedName>
        <fullName evidence="1">Uncharacterized protein</fullName>
    </submittedName>
</protein>
<dbReference type="EMBL" id="CP017825">
    <property type="protein sequence ID" value="APA14211.1"/>
    <property type="molecule type" value="Genomic_DNA"/>
</dbReference>